<reference evidence="1 2" key="1">
    <citation type="journal article" date="2010" name="J. Bacteriol.">
        <title>Complete genome sequence of "Candidatus Puniceispirillum marinum" IMCC1322, a representative of the SAR116 clade in the Alphaproteobacteria.</title>
        <authorList>
            <person name="Oh H.M."/>
            <person name="Kwon K.K."/>
            <person name="Kang I."/>
            <person name="Kang S.G."/>
            <person name="Lee J.H."/>
            <person name="Kim S.J."/>
            <person name="Cho J.C."/>
        </authorList>
    </citation>
    <scope>NUCLEOTIDE SEQUENCE [LARGE SCALE GENOMIC DNA]</scope>
    <source>
        <strain evidence="1 2">IMCC1322</strain>
    </source>
</reference>
<organism evidence="1 2">
    <name type="scientific">Puniceispirillum marinum (strain IMCC1322)</name>
    <dbReference type="NCBI Taxonomy" id="488538"/>
    <lineage>
        <taxon>Bacteria</taxon>
        <taxon>Pseudomonadati</taxon>
        <taxon>Pseudomonadota</taxon>
        <taxon>Alphaproteobacteria</taxon>
        <taxon>Candidatus Puniceispirillales</taxon>
        <taxon>Candidatus Puniceispirillaceae</taxon>
        <taxon>Candidatus Puniceispirillum</taxon>
    </lineage>
</organism>
<dbReference type="STRING" id="488538.SAR116_0684"/>
<keyword evidence="2" id="KW-1185">Reference proteome</keyword>
<proteinExistence type="predicted"/>
<name>D5BRN0_PUNMI</name>
<dbReference type="KEGG" id="apb:SAR116_0684"/>
<accession>D5BRN0</accession>
<dbReference type="HOGENOM" id="CLU_1729873_0_0_5"/>
<protein>
    <submittedName>
        <fullName evidence="1">Short chain dehydrogenase</fullName>
    </submittedName>
</protein>
<evidence type="ECO:0000313" key="1">
    <source>
        <dbReference type="EMBL" id="ADE38927.1"/>
    </source>
</evidence>
<dbReference type="AlphaFoldDB" id="D5BRN0"/>
<dbReference type="RefSeq" id="WP_013045556.1">
    <property type="nucleotide sequence ID" value="NC_014010.1"/>
</dbReference>
<gene>
    <name evidence="1" type="ordered locus">SAR116_0684</name>
</gene>
<dbReference type="EMBL" id="CP001751">
    <property type="protein sequence ID" value="ADE38927.1"/>
    <property type="molecule type" value="Genomic_DNA"/>
</dbReference>
<sequence>MNQHLKELIRDQVAPLIESAFPPLNKPLLEVAKSRWMTSDKSNLITQLELMHSGNKGLLYCCASRDGTGPLKASFLTMLLLEDTIATSSSPFGICSGEASITVYRFVDLSDATSASLATMINNFHNMAAVILLDYVDDTEFTDVISELDFA</sequence>
<dbReference type="Proteomes" id="UP000007460">
    <property type="component" value="Chromosome"/>
</dbReference>
<evidence type="ECO:0000313" key="2">
    <source>
        <dbReference type="Proteomes" id="UP000007460"/>
    </source>
</evidence>